<dbReference type="EMBL" id="RXOL01000003">
    <property type="protein sequence ID" value="RVQ66938.1"/>
    <property type="molecule type" value="Genomic_DNA"/>
</dbReference>
<dbReference type="GO" id="GO:0003796">
    <property type="term" value="F:lysozyme activity"/>
    <property type="evidence" value="ECO:0007669"/>
    <property type="project" value="InterPro"/>
</dbReference>
<comment type="caution">
    <text evidence="3">The sequence shown here is derived from an EMBL/GenBank/DDBJ whole genome shotgun (WGS) entry which is preliminary data.</text>
</comment>
<dbReference type="Pfam" id="PF01183">
    <property type="entry name" value="Glyco_hydro_25"/>
    <property type="match status" value="1"/>
</dbReference>
<dbReference type="Proteomes" id="UP000283003">
    <property type="component" value="Unassembled WGS sequence"/>
</dbReference>
<evidence type="ECO:0000256" key="1">
    <source>
        <dbReference type="ARBA" id="ARBA00010646"/>
    </source>
</evidence>
<keyword evidence="2" id="KW-1133">Transmembrane helix</keyword>
<keyword evidence="2" id="KW-0472">Membrane</keyword>
<proteinExistence type="inferred from homology"/>
<dbReference type="PROSITE" id="PS51904">
    <property type="entry name" value="GLYCOSYL_HYDROL_F25_2"/>
    <property type="match status" value="1"/>
</dbReference>
<keyword evidence="2" id="KW-0812">Transmembrane</keyword>
<dbReference type="OrthoDB" id="9798192at2"/>
<organism evidence="3 4">
    <name type="scientific">Croceicoccus ponticola</name>
    <dbReference type="NCBI Taxonomy" id="2217664"/>
    <lineage>
        <taxon>Bacteria</taxon>
        <taxon>Pseudomonadati</taxon>
        <taxon>Pseudomonadota</taxon>
        <taxon>Alphaproteobacteria</taxon>
        <taxon>Sphingomonadales</taxon>
        <taxon>Erythrobacteraceae</taxon>
        <taxon>Croceicoccus</taxon>
    </lineage>
</organism>
<name>A0A437GX09_9SPHN</name>
<keyword evidence="4" id="KW-1185">Reference proteome</keyword>
<protein>
    <submittedName>
        <fullName evidence="3">Lysozyme</fullName>
    </submittedName>
</protein>
<reference evidence="3 4" key="1">
    <citation type="submission" date="2018-12" db="EMBL/GenBank/DDBJ databases">
        <title>Croceicoccus ponticola sp. nov., a lipolytic bacterium isolated from seawater.</title>
        <authorList>
            <person name="Yoon J.-H."/>
        </authorList>
    </citation>
    <scope>NUCLEOTIDE SEQUENCE [LARGE SCALE GENOMIC DNA]</scope>
    <source>
        <strain evidence="3 4">GM-16</strain>
    </source>
</reference>
<dbReference type="CDD" id="cd00599">
    <property type="entry name" value="GH25_muramidase"/>
    <property type="match status" value="1"/>
</dbReference>
<dbReference type="SUPFAM" id="SSF51445">
    <property type="entry name" value="(Trans)glycosidases"/>
    <property type="match status" value="1"/>
</dbReference>
<gene>
    <name evidence="3" type="ORF">EKN06_08280</name>
</gene>
<sequence length="231" mass="25431">MLRDLFKHRPGLWLVALVLVLGIAGGLWWKLSHWRPDRTEMPVQGVWLTGDESAVSISELPGDGASFAYVTASIGAKGHNARFVDTVERARAAGMQAGAVHVYDPCIGADRQSANFVTMVPRDGDLLAPAVILRGSGENCRPRVRAEELESELVVFLNQIEMHAGKRAILAPSAAFEDAYHFGARSERRLWLARDWLQPDYAGRPWEMWTANSALRIAPVAGPVAWIAVRP</sequence>
<evidence type="ECO:0000256" key="2">
    <source>
        <dbReference type="SAM" id="Phobius"/>
    </source>
</evidence>
<dbReference type="InterPro" id="IPR002053">
    <property type="entry name" value="Glyco_hydro_25"/>
</dbReference>
<dbReference type="InterPro" id="IPR017853">
    <property type="entry name" value="GH"/>
</dbReference>
<comment type="similarity">
    <text evidence="1">Belongs to the glycosyl hydrolase 25 family.</text>
</comment>
<dbReference type="GO" id="GO:0016998">
    <property type="term" value="P:cell wall macromolecule catabolic process"/>
    <property type="evidence" value="ECO:0007669"/>
    <property type="project" value="InterPro"/>
</dbReference>
<accession>A0A437GX09</accession>
<dbReference type="AlphaFoldDB" id="A0A437GX09"/>
<feature type="transmembrane region" description="Helical" evidence="2">
    <location>
        <begin position="12"/>
        <end position="31"/>
    </location>
</feature>
<dbReference type="GO" id="GO:0009253">
    <property type="term" value="P:peptidoglycan catabolic process"/>
    <property type="evidence" value="ECO:0007669"/>
    <property type="project" value="InterPro"/>
</dbReference>
<evidence type="ECO:0000313" key="3">
    <source>
        <dbReference type="EMBL" id="RVQ66938.1"/>
    </source>
</evidence>
<evidence type="ECO:0000313" key="4">
    <source>
        <dbReference type="Proteomes" id="UP000283003"/>
    </source>
</evidence>
<dbReference type="RefSeq" id="WP_127612451.1">
    <property type="nucleotide sequence ID" value="NZ_RXOL01000003.1"/>
</dbReference>
<dbReference type="Gene3D" id="3.20.20.80">
    <property type="entry name" value="Glycosidases"/>
    <property type="match status" value="1"/>
</dbReference>